<dbReference type="EMBL" id="UIGB01000001">
    <property type="protein sequence ID" value="SUU83414.1"/>
    <property type="molecule type" value="Genomic_DNA"/>
</dbReference>
<feature type="transmembrane region" description="Helical" evidence="1">
    <location>
        <begin position="102"/>
        <end position="121"/>
    </location>
</feature>
<feature type="transmembrane region" description="Helical" evidence="1">
    <location>
        <begin position="39"/>
        <end position="57"/>
    </location>
</feature>
<proteinExistence type="predicted"/>
<feature type="transmembrane region" description="Helical" evidence="1">
    <location>
        <begin position="213"/>
        <end position="235"/>
    </location>
</feature>
<evidence type="ECO:0000256" key="1">
    <source>
        <dbReference type="SAM" id="Phobius"/>
    </source>
</evidence>
<gene>
    <name evidence="2" type="ORF">NCTC12722_00579</name>
</gene>
<evidence type="ECO:0000313" key="2">
    <source>
        <dbReference type="EMBL" id="SUU83414.1"/>
    </source>
</evidence>
<dbReference type="InterPro" id="IPR009781">
    <property type="entry name" value="DUF1345"/>
</dbReference>
<sequence length="238" mass="26091">MAQKKTVPRSRTTPRDDDSLARFRRMPKILRIIYARPRFFIAVAVGLGALLLLPASLRVTTRLLLGWDISLVLYLVLAYITIFLGGHAGLRRVAAMQDDGRFLILALTLIAAFASLAAIVFELGAPHYGPMQLALAIVTILLSWAAIHTTFALHYAHEYYRGESVGGLAFPGEDCDPDYWDFVYFSFVIGMTAQVSDVGITDRVIRRTATVHGITSFLFNTALLALMVNIAASALSSG</sequence>
<dbReference type="OrthoDB" id="64737at2"/>
<keyword evidence="1" id="KW-1133">Transmembrane helix</keyword>
<dbReference type="Proteomes" id="UP000254343">
    <property type="component" value="Unassembled WGS sequence"/>
</dbReference>
<protein>
    <submittedName>
        <fullName evidence="2">Predicted membrane protein</fullName>
    </submittedName>
</protein>
<accession>A0A380W382</accession>
<keyword evidence="1" id="KW-0812">Transmembrane</keyword>
<dbReference type="RefSeq" id="WP_002718193.1">
    <property type="nucleotide sequence ID" value="NZ_UFSI01000001.1"/>
</dbReference>
<reference evidence="2 3" key="1">
    <citation type="submission" date="2018-06" db="EMBL/GenBank/DDBJ databases">
        <authorList>
            <consortium name="Pathogen Informatics"/>
            <person name="Doyle S."/>
        </authorList>
    </citation>
    <scope>NUCLEOTIDE SEQUENCE [LARGE SCALE GENOMIC DNA]</scope>
    <source>
        <strain evidence="2 3">NCTC12722</strain>
    </source>
</reference>
<feature type="transmembrane region" description="Helical" evidence="1">
    <location>
        <begin position="69"/>
        <end position="90"/>
    </location>
</feature>
<dbReference type="Pfam" id="PF07077">
    <property type="entry name" value="DUF1345"/>
    <property type="match status" value="1"/>
</dbReference>
<organism evidence="2 3">
    <name type="scientific">Afipia felis</name>
    <name type="common">Cat scratch disease bacillus</name>
    <dbReference type="NCBI Taxonomy" id="1035"/>
    <lineage>
        <taxon>Bacteria</taxon>
        <taxon>Pseudomonadati</taxon>
        <taxon>Pseudomonadota</taxon>
        <taxon>Alphaproteobacteria</taxon>
        <taxon>Hyphomicrobiales</taxon>
        <taxon>Nitrobacteraceae</taxon>
        <taxon>Afipia</taxon>
    </lineage>
</organism>
<evidence type="ECO:0000313" key="3">
    <source>
        <dbReference type="Proteomes" id="UP000254343"/>
    </source>
</evidence>
<dbReference type="AlphaFoldDB" id="A0A380W382"/>
<keyword evidence="1" id="KW-0472">Membrane</keyword>
<feature type="transmembrane region" description="Helical" evidence="1">
    <location>
        <begin position="133"/>
        <end position="153"/>
    </location>
</feature>
<name>A0A380W382_AFIFE</name>